<sequence>MTLSKKHSRAIVIDDCRFKWLVSPNDGHNVFVAEKEDIKGQKIEVHFNTDINSFWVEFPNVVNLNLKVLKPKDAESIIRQALNDGWNPERKGTPMVFDWENDTIIRRSK</sequence>
<reference evidence="1 2" key="1">
    <citation type="submission" date="2016-01" db="EMBL/GenBank/DDBJ databases">
        <title>Genome sequencing of Roseivirga seohaensis SW-152.</title>
        <authorList>
            <person name="Selvaratnam C."/>
            <person name="Thevarajoo S."/>
            <person name="Goh K.M."/>
            <person name="Ee R."/>
            <person name="Chan K.-G."/>
            <person name="Chong C.S."/>
        </authorList>
    </citation>
    <scope>NUCLEOTIDE SEQUENCE [LARGE SCALE GENOMIC DNA]</scope>
    <source>
        <strain evidence="1 2">SW-152</strain>
    </source>
</reference>
<proteinExistence type="predicted"/>
<dbReference type="Proteomes" id="UP000075663">
    <property type="component" value="Unassembled WGS sequence"/>
</dbReference>
<comment type="caution">
    <text evidence="1">The sequence shown here is derived from an EMBL/GenBank/DDBJ whole genome shotgun (WGS) entry which is preliminary data.</text>
</comment>
<organism evidence="1 2">
    <name type="scientific">Roseivirga seohaensis</name>
    <dbReference type="NCBI Taxonomy" id="1914963"/>
    <lineage>
        <taxon>Bacteria</taxon>
        <taxon>Pseudomonadati</taxon>
        <taxon>Bacteroidota</taxon>
        <taxon>Cytophagia</taxon>
        <taxon>Cytophagales</taxon>
        <taxon>Roseivirgaceae</taxon>
        <taxon>Roseivirga</taxon>
    </lineage>
</organism>
<accession>A0A150Y359</accession>
<dbReference type="RefSeq" id="WP_062299940.1">
    <property type="nucleotide sequence ID" value="NZ_LRPB01000003.1"/>
</dbReference>
<dbReference type="STRING" id="1914963.AWW67_15225"/>
<evidence type="ECO:0000313" key="1">
    <source>
        <dbReference type="EMBL" id="KYG85479.1"/>
    </source>
</evidence>
<evidence type="ECO:0000313" key="2">
    <source>
        <dbReference type="Proteomes" id="UP000075663"/>
    </source>
</evidence>
<dbReference type="EMBL" id="LRPB01000003">
    <property type="protein sequence ID" value="KYG85479.1"/>
    <property type="molecule type" value="Genomic_DNA"/>
</dbReference>
<gene>
    <name evidence="1" type="ORF">AWW67_15225</name>
</gene>
<protein>
    <submittedName>
        <fullName evidence="1">Uncharacterized protein</fullName>
    </submittedName>
</protein>
<name>A0A150Y359_9BACT</name>
<dbReference type="AlphaFoldDB" id="A0A150Y359"/>